<reference evidence="2 3" key="1">
    <citation type="submission" date="2023-02" db="EMBL/GenBank/DDBJ databases">
        <title>Comparative genome analysis of Eubacterium limosum species.</title>
        <authorList>
            <person name="Bak J.E."/>
        </authorList>
    </citation>
    <scope>NUCLEOTIDE SEQUENCE [LARGE SCALE GENOMIC DNA]</scope>
    <source>
        <strain evidence="2 3">KGMB01548</strain>
    </source>
</reference>
<accession>A0ABT5UTF5</accession>
<evidence type="ECO:0000313" key="2">
    <source>
        <dbReference type="EMBL" id="MDE1471624.1"/>
    </source>
</evidence>
<evidence type="ECO:0000259" key="1">
    <source>
        <dbReference type="Pfam" id="PF09359"/>
    </source>
</evidence>
<organism evidence="2 3">
    <name type="scientific">Eubacterium limosum</name>
    <dbReference type="NCBI Taxonomy" id="1736"/>
    <lineage>
        <taxon>Bacteria</taxon>
        <taxon>Bacillati</taxon>
        <taxon>Bacillota</taxon>
        <taxon>Clostridia</taxon>
        <taxon>Eubacteriales</taxon>
        <taxon>Eubacteriaceae</taxon>
        <taxon>Eubacterium</taxon>
    </lineage>
</organism>
<dbReference type="Proteomes" id="UP001215087">
    <property type="component" value="Unassembled WGS sequence"/>
</dbReference>
<evidence type="ECO:0000313" key="3">
    <source>
        <dbReference type="Proteomes" id="UP001215087"/>
    </source>
</evidence>
<dbReference type="RefSeq" id="WP_227206707.1">
    <property type="nucleotide sequence ID" value="NZ_JAJCLO010000005.1"/>
</dbReference>
<dbReference type="InterPro" id="IPR033469">
    <property type="entry name" value="CYTH-like_dom_sf"/>
</dbReference>
<comment type="caution">
    <text evidence="2">The sequence shown here is derived from an EMBL/GenBank/DDBJ whole genome shotgun (WGS) entry which is preliminary data.</text>
</comment>
<sequence length="244" mass="28652">MNTLSQSNSVFQRIEKKYHLSGEKYWSLIQSLKPYMQMDEYGRHTICNIYYDTPHYDLIRHSIEKPPYKEKLRLRSYSVPGQEDTVYIEIKKKWQRTVYKRRAAMPLNQAEAWLNHGLRPSLDSQILREIDYFMAFYKPVPKLFLAYDRIACCGIENSDIRITFDANIRSRESDLSLALGDNGVSLLDSKEILMEIKIPDAMPLWLSGMLSELKIYPASFSKYGSIYKRKLITERRNPACLQQS</sequence>
<dbReference type="SUPFAM" id="SSF55154">
    <property type="entry name" value="CYTH-like phosphatases"/>
    <property type="match status" value="1"/>
</dbReference>
<protein>
    <submittedName>
        <fullName evidence="2">Polyphosphate polymerase domain-containing protein</fullName>
    </submittedName>
</protein>
<dbReference type="Gene3D" id="3.20.100.30">
    <property type="entry name" value="VTC, catalytic tunnel domain"/>
    <property type="match status" value="1"/>
</dbReference>
<dbReference type="InterPro" id="IPR018966">
    <property type="entry name" value="VTC_domain"/>
</dbReference>
<keyword evidence="3" id="KW-1185">Reference proteome</keyword>
<dbReference type="EMBL" id="JAQSVD010000009">
    <property type="protein sequence ID" value="MDE1471624.1"/>
    <property type="molecule type" value="Genomic_DNA"/>
</dbReference>
<feature type="domain" description="VTC" evidence="1">
    <location>
        <begin position="12"/>
        <end position="225"/>
    </location>
</feature>
<proteinExistence type="predicted"/>
<dbReference type="CDD" id="cd07750">
    <property type="entry name" value="PolyPPase_VTC_like"/>
    <property type="match status" value="1"/>
</dbReference>
<dbReference type="InterPro" id="IPR042267">
    <property type="entry name" value="VTC_sf"/>
</dbReference>
<name>A0ABT5UTF5_EUBLI</name>
<gene>
    <name evidence="2" type="ORF">PTZ04_15315</name>
</gene>
<dbReference type="Pfam" id="PF09359">
    <property type="entry name" value="VTC"/>
    <property type="match status" value="1"/>
</dbReference>